<sequence>MQGFNMGRYIPPDLEGTTTANALHKKHPLGARARHLHTKGSLIVRFEMPFAVWCTTCTPHETLIGQGVRFNAEKKKVGNYYSTPVYSFRMKHTACGGWIEIRTDPRNTEYVVHEGGRRRDLGDQGAEGAEGAGEIFVKTGAQGGKEDALAKLEGKVEDKRRGESERDRILELQSRQSRDWEDPYEMSRRLRRTFRVERKGLQAKEAEREALKDKMSLGIEVVDEIESDRVRAGMVDFGEGVHGVGEGGRRARVKPLFFETGVDTAGGRKGKGTKAAQLVADRKAVFRSELTGNTRAVVDPFLASDGSEWRPDVKRRKLALASGGKAAGGTRDDAVAGDETAHVVHESAEPAGTKTSGPVGLVDYATDSE</sequence>
<dbReference type="OrthoDB" id="360327at2759"/>
<comment type="similarity">
    <text evidence="1">Belongs to the CWC16 family.</text>
</comment>
<reference evidence="3 4" key="1">
    <citation type="submission" date="2016-12" db="EMBL/GenBank/DDBJ databases">
        <title>The genomes of Aspergillus section Nigri reveals drivers in fungal speciation.</title>
        <authorList>
            <consortium name="DOE Joint Genome Institute"/>
            <person name="Vesth T.C."/>
            <person name="Nybo J."/>
            <person name="Theobald S."/>
            <person name="Brandl J."/>
            <person name="Frisvad J.C."/>
            <person name="Nielsen K.F."/>
            <person name="Lyhne E.K."/>
            <person name="Kogle M.E."/>
            <person name="Kuo A."/>
            <person name="Riley R."/>
            <person name="Clum A."/>
            <person name="Nolan M."/>
            <person name="Lipzen A."/>
            <person name="Salamov A."/>
            <person name="Henrissat B."/>
            <person name="Wiebenga A."/>
            <person name="De Vries R.P."/>
            <person name="Grigoriev I.V."/>
            <person name="Mortensen U.H."/>
            <person name="Andersen M.R."/>
            <person name="Baker S.E."/>
        </authorList>
    </citation>
    <scope>NUCLEOTIDE SEQUENCE [LARGE SCALE GENOMIC DNA]</scope>
    <source>
        <strain evidence="3 4">CBS 117.55</strain>
    </source>
</reference>
<comment type="caution">
    <text evidence="3">The sequence shown here is derived from an EMBL/GenBank/DDBJ whole genome shotgun (WGS) entry which is preliminary data.</text>
</comment>
<name>A0A317UXI0_9EURO</name>
<dbReference type="GeneID" id="37063787"/>
<dbReference type="PANTHER" id="PTHR12111:SF2">
    <property type="entry name" value="SPLICING FACTOR YJU2B-RELATED"/>
    <property type="match status" value="1"/>
</dbReference>
<dbReference type="GO" id="GO:0071014">
    <property type="term" value="C:post-mRNA release spliceosomal complex"/>
    <property type="evidence" value="ECO:0007669"/>
    <property type="project" value="TreeGrafter"/>
</dbReference>
<feature type="region of interest" description="Disordered" evidence="2">
    <location>
        <begin position="320"/>
        <end position="369"/>
    </location>
</feature>
<gene>
    <name evidence="3" type="ORF">BO70DRAFT_346564</name>
</gene>
<evidence type="ECO:0000256" key="2">
    <source>
        <dbReference type="SAM" id="MobiDB-lite"/>
    </source>
</evidence>
<proteinExistence type="inferred from homology"/>
<dbReference type="VEuPathDB" id="FungiDB:BO70DRAFT_346564"/>
<dbReference type="PANTHER" id="PTHR12111">
    <property type="entry name" value="SPLICING FACTOR YJU2"/>
    <property type="match status" value="1"/>
</dbReference>
<evidence type="ECO:0000313" key="4">
    <source>
        <dbReference type="Proteomes" id="UP000247233"/>
    </source>
</evidence>
<dbReference type="STRING" id="1448321.A0A317UXI0"/>
<evidence type="ECO:0000256" key="1">
    <source>
        <dbReference type="ARBA" id="ARBA00005595"/>
    </source>
</evidence>
<keyword evidence="4" id="KW-1185">Reference proteome</keyword>
<dbReference type="InterPro" id="IPR007590">
    <property type="entry name" value="Saf4/Yju2"/>
</dbReference>
<dbReference type="EMBL" id="MSFL01000053">
    <property type="protein sequence ID" value="PWY65212.1"/>
    <property type="molecule type" value="Genomic_DNA"/>
</dbReference>
<feature type="compositionally biased region" description="Basic and acidic residues" evidence="2">
    <location>
        <begin position="330"/>
        <end position="348"/>
    </location>
</feature>
<dbReference type="AlphaFoldDB" id="A0A317UXI0"/>
<dbReference type="GO" id="GO:0005684">
    <property type="term" value="C:U2-type spliceosomal complex"/>
    <property type="evidence" value="ECO:0007669"/>
    <property type="project" value="TreeGrafter"/>
</dbReference>
<dbReference type="GO" id="GO:0000398">
    <property type="term" value="P:mRNA splicing, via spliceosome"/>
    <property type="evidence" value="ECO:0007669"/>
    <property type="project" value="InterPro"/>
</dbReference>
<dbReference type="Pfam" id="PF04502">
    <property type="entry name" value="Saf4_Yju2"/>
    <property type="match status" value="1"/>
</dbReference>
<dbReference type="Proteomes" id="UP000247233">
    <property type="component" value="Unassembled WGS sequence"/>
</dbReference>
<accession>A0A317UXI0</accession>
<organism evidence="3 4">
    <name type="scientific">Aspergillus heteromorphus CBS 117.55</name>
    <dbReference type="NCBI Taxonomy" id="1448321"/>
    <lineage>
        <taxon>Eukaryota</taxon>
        <taxon>Fungi</taxon>
        <taxon>Dikarya</taxon>
        <taxon>Ascomycota</taxon>
        <taxon>Pezizomycotina</taxon>
        <taxon>Eurotiomycetes</taxon>
        <taxon>Eurotiomycetidae</taxon>
        <taxon>Eurotiales</taxon>
        <taxon>Aspergillaceae</taxon>
        <taxon>Aspergillus</taxon>
        <taxon>Aspergillus subgen. Circumdati</taxon>
    </lineage>
</organism>
<dbReference type="RefSeq" id="XP_025394423.1">
    <property type="nucleotide sequence ID" value="XM_025541550.1"/>
</dbReference>
<evidence type="ECO:0000313" key="3">
    <source>
        <dbReference type="EMBL" id="PWY65212.1"/>
    </source>
</evidence>
<protein>
    <submittedName>
        <fullName evidence="3">DUF572-domain-containing protein</fullName>
    </submittedName>
</protein>